<dbReference type="AlphaFoldDB" id="A0AAP3DDR3"/>
<dbReference type="Proteomes" id="UP001077662">
    <property type="component" value="Unassembled WGS sequence"/>
</dbReference>
<gene>
    <name evidence="1" type="ORF">O0554_06205</name>
</gene>
<sequence>MLSKMKTDGSSKQRITDDYSEQLLVLEPYIYSKKPDTSNNSVPLNYVEQPKTLVVRSTVDEDGFVPTTYNEQ</sequence>
<reference evidence="1" key="1">
    <citation type="submission" date="2022-09" db="EMBL/GenBank/DDBJ databases">
        <title>Genome analysis and characterization of larvicidal activity of Brevibacillus strains.</title>
        <authorList>
            <person name="Patrusheva E.V."/>
            <person name="Izotova A.O."/>
            <person name="Toshchakov S.V."/>
            <person name="Sineoky S.P."/>
        </authorList>
    </citation>
    <scope>NUCLEOTIDE SEQUENCE</scope>
    <source>
        <strain evidence="1">VKPM_B-13247</strain>
    </source>
</reference>
<dbReference type="RefSeq" id="WP_258433107.1">
    <property type="nucleotide sequence ID" value="NZ_JANSGW010000007.1"/>
</dbReference>
<evidence type="ECO:0000313" key="1">
    <source>
        <dbReference type="EMBL" id="MCZ0806514.1"/>
    </source>
</evidence>
<accession>A0AAP3DDR3</accession>
<organism evidence="1 2">
    <name type="scientific">Brevibacillus laterosporus</name>
    <name type="common">Bacillus laterosporus</name>
    <dbReference type="NCBI Taxonomy" id="1465"/>
    <lineage>
        <taxon>Bacteria</taxon>
        <taxon>Bacillati</taxon>
        <taxon>Bacillota</taxon>
        <taxon>Bacilli</taxon>
        <taxon>Bacillales</taxon>
        <taxon>Paenibacillaceae</taxon>
        <taxon>Brevibacillus</taxon>
    </lineage>
</organism>
<comment type="caution">
    <text evidence="1">The sequence shown here is derived from an EMBL/GenBank/DDBJ whole genome shotgun (WGS) entry which is preliminary data.</text>
</comment>
<protein>
    <submittedName>
        <fullName evidence="1">DUF5050 domain-containing protein</fullName>
    </submittedName>
</protein>
<proteinExistence type="predicted"/>
<dbReference type="EMBL" id="JAPTNE010000007">
    <property type="protein sequence ID" value="MCZ0806514.1"/>
    <property type="molecule type" value="Genomic_DNA"/>
</dbReference>
<name>A0AAP3DDR3_BRELA</name>
<evidence type="ECO:0000313" key="2">
    <source>
        <dbReference type="Proteomes" id="UP001077662"/>
    </source>
</evidence>